<gene>
    <name evidence="1" type="ORF">HDC14780</name>
</gene>
<accession>Q6IJK0</accession>
<dbReference type="AlphaFoldDB" id="Q6IJK0"/>
<name>Q6IJK0_DROME</name>
<organism evidence="1">
    <name type="scientific">Drosophila melanogaster</name>
    <name type="common">Fruit fly</name>
    <dbReference type="NCBI Taxonomy" id="7227"/>
    <lineage>
        <taxon>Eukaryota</taxon>
        <taxon>Metazoa</taxon>
        <taxon>Ecdysozoa</taxon>
        <taxon>Arthropoda</taxon>
        <taxon>Hexapoda</taxon>
        <taxon>Insecta</taxon>
        <taxon>Pterygota</taxon>
        <taxon>Neoptera</taxon>
        <taxon>Endopterygota</taxon>
        <taxon>Diptera</taxon>
        <taxon>Brachycera</taxon>
        <taxon>Muscomorpha</taxon>
        <taxon>Ephydroidea</taxon>
        <taxon>Drosophilidae</taxon>
        <taxon>Drosophila</taxon>
        <taxon>Sophophora</taxon>
    </lineage>
</organism>
<proteinExistence type="predicted"/>
<evidence type="ECO:0000313" key="1">
    <source>
        <dbReference type="EMBL" id="DAA04221.1"/>
    </source>
</evidence>
<sequence>MHTVIQGDFPHLYDKIAETCHQAKVLEQIFVRYDIIQFFIKQNEVHYPKFGANHVLYVVYNAETTEEQLQQLVNDKVKANVEEFVGKFLTKPAMQSPENVKDSFYASNLQLTKLLSRARRNRSVHLRDDSFLVICECEDCKTESNTVDTQS</sequence>
<reference evidence="1" key="1">
    <citation type="journal article" date="2003" name="Genome Biol.">
        <title>An integrated gene annotation and transcriptional profiling approach towards the full gene content of the Drosophila genome.</title>
        <authorList>
            <person name="Hild M."/>
            <person name="Beckmann B."/>
            <person name="Haas S.A."/>
            <person name="Koch B."/>
            <person name="Solovyev V."/>
            <person name="Busold C."/>
            <person name="Fellenberg K."/>
            <person name="Boutros M."/>
            <person name="Vingron M."/>
            <person name="Sauer F."/>
            <person name="Hoheisel J.D."/>
            <person name="Paro R."/>
        </authorList>
    </citation>
    <scope>NUCLEOTIDE SEQUENCE</scope>
</reference>
<dbReference type="EMBL" id="BK002716">
    <property type="protein sequence ID" value="DAA04221.1"/>
    <property type="molecule type" value="Genomic_DNA"/>
</dbReference>
<protein>
    <submittedName>
        <fullName evidence="1">HDC14780</fullName>
    </submittedName>
</protein>